<dbReference type="RefSeq" id="WP_069540583.1">
    <property type="nucleotide sequence ID" value="NZ_CP102097.1"/>
</dbReference>
<evidence type="ECO:0000256" key="2">
    <source>
        <dbReference type="SAM" id="Phobius"/>
    </source>
</evidence>
<accession>A0ABY5LN45</accession>
<protein>
    <submittedName>
        <fullName evidence="3">Uncharacterized protein</fullName>
    </submittedName>
</protein>
<feature type="transmembrane region" description="Helical" evidence="2">
    <location>
        <begin position="174"/>
        <end position="196"/>
    </location>
</feature>
<keyword evidence="2" id="KW-0472">Membrane</keyword>
<keyword evidence="1" id="KW-0175">Coiled coil</keyword>
<organism evidence="3 4">
    <name type="scientific">Vibrio japonicus</name>
    <dbReference type="NCBI Taxonomy" id="1824638"/>
    <lineage>
        <taxon>Bacteria</taxon>
        <taxon>Pseudomonadati</taxon>
        <taxon>Pseudomonadota</taxon>
        <taxon>Gammaproteobacteria</taxon>
        <taxon>Vibrionales</taxon>
        <taxon>Vibrionaceae</taxon>
        <taxon>Vibrio</taxon>
    </lineage>
</organism>
<dbReference type="EMBL" id="CP102097">
    <property type="protein sequence ID" value="UUM32197.1"/>
    <property type="molecule type" value="Genomic_DNA"/>
</dbReference>
<reference evidence="3" key="1">
    <citation type="submission" date="2022-07" db="EMBL/GenBank/DDBJ databases">
        <title>Complete genome of Vibrio japonicus strain JCM 31412T and phylogenomic assessment of the Nereis clade of the genus Vibrio.</title>
        <authorList>
            <person name="Shlafstein M.D."/>
            <person name="Emsley S.A."/>
            <person name="Ushijima B."/>
            <person name="Videau P."/>
            <person name="Saw J.H."/>
        </authorList>
    </citation>
    <scope>NUCLEOTIDE SEQUENCE</scope>
    <source>
        <strain evidence="3">JCM 31412</strain>
    </source>
</reference>
<sequence>MANEEMLKYVEEEKRKNREYSLAYEELNERQHSLQQQIAKQQALLNEQEKELNLNRNRLKTEQMRHEKELMMESREREQFYEEREKELMSRRQQVEAQLNEQKADLNAFMDQKQREIAEKEKQLEAAYVELAQERERYTEESRRKIESKSQDYVNTALTGLESKENSFHWLAKMWSCIGAVSIVLGVLFMIASTFYGSDNFHNIQGFSWTYFLYITFRGLIVVAMFIALARYAFVFSNSYMHESLKNSERRHAINFGKFYLEAYGANASWDQVKEAFQHWNISSDSAFTKRNTSDFDPKVMENVVELSKALSKDANNNKTESVNQQ</sequence>
<evidence type="ECO:0000313" key="3">
    <source>
        <dbReference type="EMBL" id="UUM32197.1"/>
    </source>
</evidence>
<evidence type="ECO:0000256" key="1">
    <source>
        <dbReference type="SAM" id="Coils"/>
    </source>
</evidence>
<proteinExistence type="predicted"/>
<dbReference type="Proteomes" id="UP001058602">
    <property type="component" value="Chromosome 2"/>
</dbReference>
<gene>
    <name evidence="3" type="ORF">NP165_18070</name>
</gene>
<evidence type="ECO:0000313" key="4">
    <source>
        <dbReference type="Proteomes" id="UP001058602"/>
    </source>
</evidence>
<name>A0ABY5LN45_9VIBR</name>
<feature type="transmembrane region" description="Helical" evidence="2">
    <location>
        <begin position="211"/>
        <end position="234"/>
    </location>
</feature>
<feature type="coiled-coil region" evidence="1">
    <location>
        <begin position="10"/>
        <end position="141"/>
    </location>
</feature>
<keyword evidence="2" id="KW-1133">Transmembrane helix</keyword>
<keyword evidence="2" id="KW-0812">Transmembrane</keyword>
<keyword evidence="4" id="KW-1185">Reference proteome</keyword>